<dbReference type="GO" id="GO:0005096">
    <property type="term" value="F:GTPase activator activity"/>
    <property type="evidence" value="ECO:0007669"/>
    <property type="project" value="TreeGrafter"/>
</dbReference>
<feature type="compositionally biased region" description="Basic and acidic residues" evidence="2">
    <location>
        <begin position="762"/>
        <end position="775"/>
    </location>
</feature>
<feature type="region of interest" description="Disordered" evidence="2">
    <location>
        <begin position="595"/>
        <end position="628"/>
    </location>
</feature>
<evidence type="ECO:0000256" key="1">
    <source>
        <dbReference type="SAM" id="Coils"/>
    </source>
</evidence>
<dbReference type="PANTHER" id="PTHR23138:SF179">
    <property type="entry name" value="NUCLEAR PORE COMPLEX PROTEIN"/>
    <property type="match status" value="1"/>
</dbReference>
<dbReference type="CDD" id="cd00835">
    <property type="entry name" value="RanBD_family"/>
    <property type="match status" value="2"/>
</dbReference>
<reference evidence="5" key="1">
    <citation type="submission" date="2020-12" db="UniProtKB">
        <authorList>
            <consortium name="WormBaseParasite"/>
        </authorList>
    </citation>
    <scope>IDENTIFICATION</scope>
    <source>
        <strain evidence="5">MHco3</strain>
    </source>
</reference>
<dbReference type="PANTHER" id="PTHR23138">
    <property type="entry name" value="RAN BINDING PROTEIN"/>
    <property type="match status" value="1"/>
</dbReference>
<feature type="region of interest" description="Disordered" evidence="2">
    <location>
        <begin position="241"/>
        <end position="278"/>
    </location>
</feature>
<feature type="compositionally biased region" description="Polar residues" evidence="2">
    <location>
        <begin position="607"/>
        <end position="628"/>
    </location>
</feature>
<sequence length="1002" mass="106849">MNPNESFLSTISTSNTSATTMARIIANVVDTQQHLVSQYQTVVSALESLKLEVRDSTQSLREELRRTDDRAQKQVDDLRVTHVNEVARLMDLVKMLVQAKDQSTNAPQSHSVPPEAPRMTPAQMAYANAAPASNFFGPQTGAFNDLAAQAQAHYAACYLQQLQEQQRMRTAGMQATGFFGNQPGVNMGGIGVPGSFAQSQHAAPVVPPVAATVPKPVATSMNAVPPTTVVAPIPPPNAAFPPTFASTAPSTTSTPLAAPTPSTTSTTSLAPTTGTSSGLFGTAAKPVVTVSLPVSGAVQPPKSEPLKAIPFSFGAPKTTSPATTTSVVSETAKPTTNIFAGIKPTENVFSKTPETKPTIKKEGDGAEDEDHDHVEEFEPQVDFKPVCPLPELVEVVTGEEDEKVIFEERCKLYRFSDDTREWKERGTGSMKVLENTNTKKCRVVMRRDQVFKVCANHQLLPGMTIQVMPRQEKAMMWYCEDFSEDQKSHEKLSARFASVEVANKFKEVFEKAVKNAEGVVSPVKPTKTEKQEDKSKSKGSGDSKEKKAEDKEKSSDSNESVPQKGYGDQFKLQPGQWECPECYSRTDADKCPCCGTSKSGEKAPAPTSKTTLPTSSIPLGGTPSSEGQKFTFGLSAAAAAKAAPAIPTSTPASAPKSSLFGASLATASSGSTPSGGFTFGSKPSIFGGASAKPPTEGSSPLPTFSFAKKPEAAATPNSTAVSSSASPVTFSFKPAGSTSTTPSTGGSLFGSKLFGASSTVTAEEKKDKDKDEKDATTQPKTEQKVFGSGFGGNLSFASLAKSASGSIFDSAHTQKAQAEFAAQAKSKLAVTADHSKSDGKHKEGGEGDGEHGADEEYEPDVQFAPVVPLPDLVDVVTGEEGEEVVFVARAKLFRFVKETKENKERGVGDLKILRNPKTNKYRVVMRREQVHKVCANFAIAPKTELNEKKGMPNVYNWVCRDYSESPDGVDEIFTAKFKTAEIAKEFHDKFMEAVAAVSASKQ</sequence>
<evidence type="ECO:0000256" key="2">
    <source>
        <dbReference type="SAM" id="MobiDB-lite"/>
    </source>
</evidence>
<dbReference type="InterPro" id="IPR011993">
    <property type="entry name" value="PH-like_dom_sf"/>
</dbReference>
<feature type="compositionally biased region" description="Low complexity" evidence="2">
    <location>
        <begin position="664"/>
        <end position="681"/>
    </location>
</feature>
<dbReference type="AlphaFoldDB" id="A0A7I4XYK4"/>
<dbReference type="FunFam" id="2.30.29.30:FF:000018">
    <property type="entry name" value="E3 SUMO-protein ligase RanBP2"/>
    <property type="match status" value="2"/>
</dbReference>
<name>A0A7I4XYK4_HAECO</name>
<dbReference type="WBParaSite" id="HCON_00028140-00001">
    <property type="protein sequence ID" value="HCON_00028140-00001"/>
    <property type="gene ID" value="HCON_00028140"/>
</dbReference>
<proteinExistence type="predicted"/>
<feature type="compositionally biased region" description="Basic and acidic residues" evidence="2">
    <location>
        <begin position="353"/>
        <end position="364"/>
    </location>
</feature>
<organism evidence="4 5">
    <name type="scientific">Haemonchus contortus</name>
    <name type="common">Barber pole worm</name>
    <dbReference type="NCBI Taxonomy" id="6289"/>
    <lineage>
        <taxon>Eukaryota</taxon>
        <taxon>Metazoa</taxon>
        <taxon>Ecdysozoa</taxon>
        <taxon>Nematoda</taxon>
        <taxon>Chromadorea</taxon>
        <taxon>Rhabditida</taxon>
        <taxon>Rhabditina</taxon>
        <taxon>Rhabditomorpha</taxon>
        <taxon>Strongyloidea</taxon>
        <taxon>Trichostrongylidae</taxon>
        <taxon>Haemonchus</taxon>
    </lineage>
</organism>
<evidence type="ECO:0000313" key="4">
    <source>
        <dbReference type="Proteomes" id="UP000025227"/>
    </source>
</evidence>
<dbReference type="PROSITE" id="PS50196">
    <property type="entry name" value="RANBD1"/>
    <property type="match status" value="2"/>
</dbReference>
<dbReference type="OMA" id="CANTPIT"/>
<feature type="compositionally biased region" description="Low complexity" evidence="2">
    <location>
        <begin position="712"/>
        <end position="751"/>
    </location>
</feature>
<dbReference type="SMART" id="SM00160">
    <property type="entry name" value="RanBD"/>
    <property type="match status" value="2"/>
</dbReference>
<dbReference type="Proteomes" id="UP000025227">
    <property type="component" value="Unplaced"/>
</dbReference>
<dbReference type="OrthoDB" id="2357150at2759"/>
<feature type="compositionally biased region" description="Basic and acidic residues" evidence="2">
    <location>
        <begin position="833"/>
        <end position="854"/>
    </location>
</feature>
<feature type="compositionally biased region" description="Basic and acidic residues" evidence="2">
    <location>
        <begin position="526"/>
        <end position="556"/>
    </location>
</feature>
<accession>A0A7I4XYK4</accession>
<dbReference type="SUPFAM" id="SSF50729">
    <property type="entry name" value="PH domain-like"/>
    <property type="match status" value="2"/>
</dbReference>
<dbReference type="Pfam" id="PF00638">
    <property type="entry name" value="Ran_BP1"/>
    <property type="match status" value="2"/>
</dbReference>
<dbReference type="Gene3D" id="2.30.29.30">
    <property type="entry name" value="Pleckstrin-homology domain (PH domain)/Phosphotyrosine-binding domain (PTB)"/>
    <property type="match status" value="2"/>
</dbReference>
<protein>
    <submittedName>
        <fullName evidence="5">RanBD1 domain-containing protein</fullName>
    </submittedName>
</protein>
<feature type="domain" description="RanBD1" evidence="3">
    <location>
        <begin position="382"/>
        <end position="518"/>
    </location>
</feature>
<feature type="compositionally biased region" description="Low complexity" evidence="2">
    <location>
        <begin position="241"/>
        <end position="277"/>
    </location>
</feature>
<dbReference type="GO" id="GO:0005737">
    <property type="term" value="C:cytoplasm"/>
    <property type="evidence" value="ECO:0007669"/>
    <property type="project" value="TreeGrafter"/>
</dbReference>
<evidence type="ECO:0000313" key="5">
    <source>
        <dbReference type="WBParaSite" id="HCON_00028140-00001"/>
    </source>
</evidence>
<feature type="region of interest" description="Disordered" evidence="2">
    <location>
        <begin position="829"/>
        <end position="855"/>
    </location>
</feature>
<feature type="coiled-coil region" evidence="1">
    <location>
        <begin position="46"/>
        <end position="81"/>
    </location>
</feature>
<feature type="region of interest" description="Disordered" evidence="2">
    <location>
        <begin position="664"/>
        <end position="786"/>
    </location>
</feature>
<dbReference type="GO" id="GO:0005643">
    <property type="term" value="C:nuclear pore"/>
    <property type="evidence" value="ECO:0007669"/>
    <property type="project" value="TreeGrafter"/>
</dbReference>
<feature type="domain" description="RanBD1" evidence="3">
    <location>
        <begin position="862"/>
        <end position="999"/>
    </location>
</feature>
<feature type="region of interest" description="Disordered" evidence="2">
    <location>
        <begin position="523"/>
        <end position="570"/>
    </location>
</feature>
<dbReference type="InterPro" id="IPR045255">
    <property type="entry name" value="RanBP1-like"/>
</dbReference>
<dbReference type="InterPro" id="IPR000156">
    <property type="entry name" value="Ran_bind_dom"/>
</dbReference>
<evidence type="ECO:0000259" key="3">
    <source>
        <dbReference type="PROSITE" id="PS50196"/>
    </source>
</evidence>
<feature type="region of interest" description="Disordered" evidence="2">
    <location>
        <begin position="348"/>
        <end position="367"/>
    </location>
</feature>
<keyword evidence="4" id="KW-1185">Reference proteome</keyword>
<keyword evidence="1" id="KW-0175">Coiled coil</keyword>